<dbReference type="EMBL" id="CP086720">
    <property type="protein sequence ID" value="WOO86123.1"/>
    <property type="molecule type" value="Genomic_DNA"/>
</dbReference>
<evidence type="ECO:0000256" key="2">
    <source>
        <dbReference type="SAM" id="MobiDB-lite"/>
    </source>
</evidence>
<organism evidence="4 5">
    <name type="scientific">Vanrija pseudolonga</name>
    <dbReference type="NCBI Taxonomy" id="143232"/>
    <lineage>
        <taxon>Eukaryota</taxon>
        <taxon>Fungi</taxon>
        <taxon>Dikarya</taxon>
        <taxon>Basidiomycota</taxon>
        <taxon>Agaricomycotina</taxon>
        <taxon>Tremellomycetes</taxon>
        <taxon>Trichosporonales</taxon>
        <taxon>Trichosporonaceae</taxon>
        <taxon>Vanrija</taxon>
    </lineage>
</organism>
<protein>
    <recommendedName>
        <fullName evidence="3">Xylanolytic transcriptional activator regulatory domain-containing protein</fullName>
    </recommendedName>
</protein>
<feature type="compositionally biased region" description="Low complexity" evidence="2">
    <location>
        <begin position="217"/>
        <end position="252"/>
    </location>
</feature>
<feature type="region of interest" description="Disordered" evidence="2">
    <location>
        <begin position="210"/>
        <end position="329"/>
    </location>
</feature>
<dbReference type="InterPro" id="IPR007219">
    <property type="entry name" value="XnlR_reg_dom"/>
</dbReference>
<dbReference type="SMART" id="SM00906">
    <property type="entry name" value="Fungal_trans"/>
    <property type="match status" value="1"/>
</dbReference>
<dbReference type="AlphaFoldDB" id="A0AAF0YMA3"/>
<evidence type="ECO:0000313" key="4">
    <source>
        <dbReference type="EMBL" id="WOO86123.1"/>
    </source>
</evidence>
<dbReference type="GO" id="GO:0006351">
    <property type="term" value="P:DNA-templated transcription"/>
    <property type="evidence" value="ECO:0007669"/>
    <property type="project" value="InterPro"/>
</dbReference>
<keyword evidence="1" id="KW-0539">Nucleus</keyword>
<dbReference type="InterPro" id="IPR050987">
    <property type="entry name" value="AtrR-like"/>
</dbReference>
<feature type="compositionally biased region" description="Low complexity" evidence="2">
    <location>
        <begin position="153"/>
        <end position="173"/>
    </location>
</feature>
<dbReference type="GO" id="GO:0008270">
    <property type="term" value="F:zinc ion binding"/>
    <property type="evidence" value="ECO:0007669"/>
    <property type="project" value="InterPro"/>
</dbReference>
<feature type="compositionally biased region" description="Basic and acidic residues" evidence="2">
    <location>
        <begin position="292"/>
        <end position="308"/>
    </location>
</feature>
<gene>
    <name evidence="4" type="ORF">LOC62_07G009612</name>
</gene>
<dbReference type="GO" id="GO:0003700">
    <property type="term" value="F:DNA-binding transcription factor activity"/>
    <property type="evidence" value="ECO:0007669"/>
    <property type="project" value="InterPro"/>
</dbReference>
<proteinExistence type="predicted"/>
<feature type="region of interest" description="Disordered" evidence="2">
    <location>
        <begin position="153"/>
        <end position="188"/>
    </location>
</feature>
<dbReference type="CDD" id="cd12148">
    <property type="entry name" value="fungal_TF_MHR"/>
    <property type="match status" value="1"/>
</dbReference>
<keyword evidence="5" id="KW-1185">Reference proteome</keyword>
<evidence type="ECO:0000256" key="1">
    <source>
        <dbReference type="ARBA" id="ARBA00023242"/>
    </source>
</evidence>
<dbReference type="PANTHER" id="PTHR46910">
    <property type="entry name" value="TRANSCRIPTION FACTOR PDR1"/>
    <property type="match status" value="1"/>
</dbReference>
<feature type="domain" description="Xylanolytic transcriptional activator regulatory" evidence="3">
    <location>
        <begin position="494"/>
        <end position="565"/>
    </location>
</feature>
<sequence>MSVSAVLSESPSPPRPNSSGAASASASASTSAAATNPRTSTAPTSPSGKARSERTPSPVANNNTAKRRKTARACDPCRMRKLKIDKRRLRTLVERAETDSDRKWIAEQVASRGIYTASTDLGAQRKARPSAVGSTAALLAQLPLDHTAAQVAGSPPAAAVSKPASRVASAAASPERERKRARKTSLPVSAPMSISIGSLVGTTVDAPGIRRAKSDVAPSTSATTTNGGSSAPTSHRGSLSGASSSASRSFSLWDPTPTPALTASPDDPDKQFHLQTPGASTSRLPEVEEEAERVHRSASKPRDAEWYPEHSPAPSRSSTPPPLKTSTVEPLLMGPTSAISLLGEGFEPHVVDAHDRRFGLFRLEEGFVYNGNLPETVDSVDDGVSRRQLEIDVVDKLYGFYVREIAPLFPVIAPHRIPPPDRIAPPLLFAMLGVAALHRSVPFEIYHGVRMRFQAVIAECVLGGSTLGTLQTLLIASMSHELHGQTNMEAGSAVWNRSGLAIRQAQDIGLQRLTPRHWRRDMYADRMRAWISAVIQDRWFGLCYGKPITINLDDCEDPFADEELLATPDGSHRFHKELYKMFTLVGRVCETMFRYNAPARWTDETLYGLLADIDAYAANVPEEYAFHGQATSMQGGLLNLLQSMVEVLFFRPFVKLNPKIPEHITFRPKAPRWYATVQRARTALAWIDLHGDVLLDCWMPIKISVVYCALSQYYHFLADSDGESLRSLEGAMHLMHRWSHGPHGKAQLPFRTKVADIVKVFWKAAREAQRRRGGRGRSAGSSHHSDDAMHAGYDDSLLAGAADTQQLLHPDTLPADLELESDGRDMVDDWIQDLLRGQDEGEVV</sequence>
<dbReference type="GO" id="GO:0003677">
    <property type="term" value="F:DNA binding"/>
    <property type="evidence" value="ECO:0007669"/>
    <property type="project" value="InterPro"/>
</dbReference>
<evidence type="ECO:0000313" key="5">
    <source>
        <dbReference type="Proteomes" id="UP000827549"/>
    </source>
</evidence>
<evidence type="ECO:0000259" key="3">
    <source>
        <dbReference type="SMART" id="SM00906"/>
    </source>
</evidence>
<feature type="region of interest" description="Disordered" evidence="2">
    <location>
        <begin position="1"/>
        <end position="76"/>
    </location>
</feature>
<dbReference type="Proteomes" id="UP000827549">
    <property type="component" value="Chromosome 7"/>
</dbReference>
<dbReference type="Pfam" id="PF04082">
    <property type="entry name" value="Fungal_trans"/>
    <property type="match status" value="1"/>
</dbReference>
<feature type="compositionally biased region" description="Polar residues" evidence="2">
    <location>
        <begin position="273"/>
        <end position="283"/>
    </location>
</feature>
<dbReference type="RefSeq" id="XP_062632149.1">
    <property type="nucleotide sequence ID" value="XM_062776165.1"/>
</dbReference>
<feature type="compositionally biased region" description="Low complexity" evidence="2">
    <location>
        <begin position="17"/>
        <end position="48"/>
    </location>
</feature>
<name>A0AAF0YMA3_9TREE</name>
<reference evidence="4" key="1">
    <citation type="submission" date="2023-10" db="EMBL/GenBank/DDBJ databases">
        <authorList>
            <person name="Noh H."/>
        </authorList>
    </citation>
    <scope>NUCLEOTIDE SEQUENCE</scope>
    <source>
        <strain evidence="4">DUCC4014</strain>
    </source>
</reference>
<dbReference type="PANTHER" id="PTHR46910:SF11">
    <property type="entry name" value="ZN(2)-C6 FUNGAL-TYPE DOMAIN-CONTAINING PROTEIN"/>
    <property type="match status" value="1"/>
</dbReference>
<dbReference type="GeneID" id="87812773"/>
<accession>A0AAF0YMA3</accession>